<evidence type="ECO:0000259" key="8">
    <source>
        <dbReference type="Pfam" id="PF12704"/>
    </source>
</evidence>
<feature type="transmembrane region" description="Helical" evidence="6">
    <location>
        <begin position="668"/>
        <end position="691"/>
    </location>
</feature>
<keyword evidence="10" id="KW-1185">Reference proteome</keyword>
<evidence type="ECO:0000256" key="5">
    <source>
        <dbReference type="ARBA" id="ARBA00023136"/>
    </source>
</evidence>
<dbReference type="GO" id="GO:0022857">
    <property type="term" value="F:transmembrane transporter activity"/>
    <property type="evidence" value="ECO:0007669"/>
    <property type="project" value="TreeGrafter"/>
</dbReference>
<feature type="domain" description="MacB-like periplasmic core" evidence="8">
    <location>
        <begin position="20"/>
        <end position="242"/>
    </location>
</feature>
<keyword evidence="2" id="KW-1003">Cell membrane</keyword>
<evidence type="ECO:0000259" key="7">
    <source>
        <dbReference type="Pfam" id="PF02687"/>
    </source>
</evidence>
<evidence type="ECO:0000256" key="3">
    <source>
        <dbReference type="ARBA" id="ARBA00022692"/>
    </source>
</evidence>
<protein>
    <submittedName>
        <fullName evidence="9">FtsX-like permease family protein</fullName>
    </submittedName>
</protein>
<dbReference type="Proteomes" id="UP000310314">
    <property type="component" value="Unassembled WGS sequence"/>
</dbReference>
<comment type="subcellular location">
    <subcellularLocation>
        <location evidence="1">Cell membrane</location>
        <topology evidence="1">Multi-pass membrane protein</topology>
    </subcellularLocation>
</comment>
<comment type="caution">
    <text evidence="9">The sequence shown here is derived from an EMBL/GenBank/DDBJ whole genome shotgun (WGS) entry which is preliminary data.</text>
</comment>
<dbReference type="Pfam" id="PF12704">
    <property type="entry name" value="MacB_PCD"/>
    <property type="match status" value="2"/>
</dbReference>
<sequence length="792" mass="87956">MFKNYVKIAVRGMVRSRLFTAINLIGLAISMSVGLLIITFVSDLVSYDNFHENKDNIYRVLTSDQKPNEPLFTLASTSVKTGQFIRESLDEVEDVTTLSLGFNGVAEIEDKKLPVQAYWADNSFLNVFTFPLIEGSSISALKDPYSIVLTEKSANKLFGKQNAMGNTIKFGDDIYTVTGILKDIPKLSYLNFEVLVSFSTAEVQFSHTDGNFFNWNNFYGSYTYVLLPEGYDPMTLQSSLDQLSRIENAKLNDRNISLSLQPLTKISIADSISNEIGPTIDSFAIWVLIGLAFVVIVSACFNYTNLSIARALKRSKEVGVRKVIGAKRSQVVTQFIIESVVISLLSLVLAVVLFVFLREQFIALHAYIDQLAVMELSPKLIVSFVCLAIIIGIIAGVFPALFFSKIKVLQVLKGSASLQLFKRVNLRKTLIVVQYVFSLIFITTTVIGYAQYKNFISFDLGFDTENILNIELQGNNGDLLAEKLQRIPAIQDLSRSSIVTSLGRQNRVLLKYNDPNDSSEVLENTVNENYLTLHGHNFLAGSNFKETSGSEVIVNEKLLKRFSIFENDPNEAIGETVIVNGKEHVITGVLEDFHYERAESHIKPTILRFSSMPKGYINAKIITDNVPETLAQIESAWKELDEVRPLEAKLYTDSIEKAFSAVSMLIKIIGFLAFLAICISSLGLLGMVVFTTETRLKEIGIRKVLGAAGGSLVYLLGKSYLILLTIAALLAIPITYIIFDKLILTNIAYPKAIALSELTIGFFAILILAFLMIGSQTIKAVNTNPSKILRDE</sequence>
<feature type="transmembrane region" description="Helical" evidence="6">
    <location>
        <begin position="335"/>
        <end position="357"/>
    </location>
</feature>
<gene>
    <name evidence="9" type="ORF">FEE95_20805</name>
</gene>
<feature type="domain" description="ABC3 transporter permease C-terminal" evidence="7">
    <location>
        <begin position="291"/>
        <end position="407"/>
    </location>
</feature>
<feature type="transmembrane region" description="Helical" evidence="6">
    <location>
        <begin position="380"/>
        <end position="403"/>
    </location>
</feature>
<feature type="transmembrane region" description="Helical" evidence="6">
    <location>
        <begin position="430"/>
        <end position="450"/>
    </location>
</feature>
<dbReference type="AlphaFoldDB" id="A0A5S3PDS0"/>
<dbReference type="InterPro" id="IPR003838">
    <property type="entry name" value="ABC3_permease_C"/>
</dbReference>
<dbReference type="InterPro" id="IPR025857">
    <property type="entry name" value="MacB_PCD"/>
</dbReference>
<name>A0A5S3PDS0_9FLAO</name>
<dbReference type="OrthoDB" id="5933722at2"/>
<dbReference type="PANTHER" id="PTHR30572:SF18">
    <property type="entry name" value="ABC-TYPE MACROLIDE FAMILY EXPORT SYSTEM PERMEASE COMPONENT 2"/>
    <property type="match status" value="1"/>
</dbReference>
<feature type="transmembrane region" description="Helical" evidence="6">
    <location>
        <begin position="283"/>
        <end position="304"/>
    </location>
</feature>
<dbReference type="GO" id="GO:0005886">
    <property type="term" value="C:plasma membrane"/>
    <property type="evidence" value="ECO:0007669"/>
    <property type="project" value="UniProtKB-SubCell"/>
</dbReference>
<feature type="transmembrane region" description="Helical" evidence="6">
    <location>
        <begin position="751"/>
        <end position="773"/>
    </location>
</feature>
<dbReference type="PANTHER" id="PTHR30572">
    <property type="entry name" value="MEMBRANE COMPONENT OF TRANSPORTER-RELATED"/>
    <property type="match status" value="1"/>
</dbReference>
<evidence type="ECO:0000256" key="2">
    <source>
        <dbReference type="ARBA" id="ARBA00022475"/>
    </source>
</evidence>
<reference evidence="9 10" key="1">
    <citation type="submission" date="2019-05" db="EMBL/GenBank/DDBJ databases">
        <authorList>
            <person name="Zhang J.-Y."/>
            <person name="Feg X."/>
            <person name="Du Z.-J."/>
        </authorList>
    </citation>
    <scope>NUCLEOTIDE SEQUENCE [LARGE SCALE GENOMIC DNA]</scope>
    <source>
        <strain evidence="9 10">RZ26</strain>
    </source>
</reference>
<dbReference type="Pfam" id="PF02687">
    <property type="entry name" value="FtsX"/>
    <property type="match status" value="2"/>
</dbReference>
<organism evidence="9 10">
    <name type="scientific">Maribacter algarum</name>
    <name type="common">ex Zhang et al. 2020</name>
    <dbReference type="NCBI Taxonomy" id="2578118"/>
    <lineage>
        <taxon>Bacteria</taxon>
        <taxon>Pseudomonadati</taxon>
        <taxon>Bacteroidota</taxon>
        <taxon>Flavobacteriia</taxon>
        <taxon>Flavobacteriales</taxon>
        <taxon>Flavobacteriaceae</taxon>
        <taxon>Maribacter</taxon>
    </lineage>
</organism>
<dbReference type="InterPro" id="IPR050250">
    <property type="entry name" value="Macrolide_Exporter_MacB"/>
</dbReference>
<keyword evidence="5 6" id="KW-0472">Membrane</keyword>
<accession>A0A5S3PDS0</accession>
<keyword evidence="3 6" id="KW-0812">Transmembrane</keyword>
<evidence type="ECO:0000256" key="6">
    <source>
        <dbReference type="SAM" id="Phobius"/>
    </source>
</evidence>
<feature type="transmembrane region" description="Helical" evidence="6">
    <location>
        <begin position="712"/>
        <end position="739"/>
    </location>
</feature>
<feature type="domain" description="MacB-like periplasmic core" evidence="8">
    <location>
        <begin position="457"/>
        <end position="593"/>
    </location>
</feature>
<keyword evidence="4 6" id="KW-1133">Transmembrane helix</keyword>
<evidence type="ECO:0000313" key="9">
    <source>
        <dbReference type="EMBL" id="TMM52130.1"/>
    </source>
</evidence>
<dbReference type="RefSeq" id="WP_138659973.1">
    <property type="nucleotide sequence ID" value="NZ_VATY01000006.1"/>
</dbReference>
<dbReference type="EMBL" id="VATY01000006">
    <property type="protein sequence ID" value="TMM52130.1"/>
    <property type="molecule type" value="Genomic_DNA"/>
</dbReference>
<evidence type="ECO:0000256" key="4">
    <source>
        <dbReference type="ARBA" id="ARBA00022989"/>
    </source>
</evidence>
<proteinExistence type="predicted"/>
<evidence type="ECO:0000313" key="10">
    <source>
        <dbReference type="Proteomes" id="UP000310314"/>
    </source>
</evidence>
<evidence type="ECO:0000256" key="1">
    <source>
        <dbReference type="ARBA" id="ARBA00004651"/>
    </source>
</evidence>
<feature type="domain" description="ABC3 transporter permease C-terminal" evidence="7">
    <location>
        <begin position="671"/>
        <end position="785"/>
    </location>
</feature>
<feature type="transmembrane region" description="Helical" evidence="6">
    <location>
        <begin position="21"/>
        <end position="41"/>
    </location>
</feature>